<dbReference type="WBParaSite" id="PgB03_g108_t12">
    <property type="protein sequence ID" value="PgB03_g108_t12"/>
    <property type="gene ID" value="PgB03_g108"/>
</dbReference>
<evidence type="ECO:0000313" key="3">
    <source>
        <dbReference type="WBParaSite" id="PgB03_g108_t12"/>
    </source>
</evidence>
<dbReference type="Gene3D" id="2.20.100.10">
    <property type="entry name" value="Thrombospondin type-1 (TSP1) repeat"/>
    <property type="match status" value="1"/>
</dbReference>
<evidence type="ECO:0000313" key="2">
    <source>
        <dbReference type="Proteomes" id="UP000887569"/>
    </source>
</evidence>
<evidence type="ECO:0000313" key="4">
    <source>
        <dbReference type="WBParaSite" id="PgB03_g108_t13"/>
    </source>
</evidence>
<dbReference type="AlphaFoldDB" id="A0A914ZG14"/>
<name>A0A914ZG14_PARUN</name>
<keyword evidence="1" id="KW-1133">Transmembrane helix</keyword>
<dbReference type="PROSITE" id="PS50092">
    <property type="entry name" value="TSP1"/>
    <property type="match status" value="1"/>
</dbReference>
<keyword evidence="1" id="KW-0812">Transmembrane</keyword>
<protein>
    <submittedName>
        <fullName evidence="3 4">Secreted protein</fullName>
    </submittedName>
</protein>
<dbReference type="WBParaSite" id="PgB03_g108_t14">
    <property type="protein sequence ID" value="PgB03_g108_t14"/>
    <property type="gene ID" value="PgB03_g108"/>
</dbReference>
<feature type="transmembrane region" description="Helical" evidence="1">
    <location>
        <begin position="93"/>
        <end position="118"/>
    </location>
</feature>
<evidence type="ECO:0000256" key="1">
    <source>
        <dbReference type="SAM" id="Phobius"/>
    </source>
</evidence>
<keyword evidence="2" id="KW-1185">Reference proteome</keyword>
<accession>A0A914ZG14</accession>
<sequence length="254" mass="28744">WWSRHLAAMHSTQSEDAPIPSEAFIDEPSLTDDEIQMEVKAGEDTEQLSEMSDDADNLSVKSSSRGHFSTTLSSWYKRIAPLIRNKKVRVLTAVNFTISIVNLFIFFSAVTTLSLFLATKHQIAAIRPTDTPCFYAWGPWQRCSATCRINSREPFPIKKRKIERVVQSMGSLYAPCPKDLVVGKEQTAPCNVHVCPKPLSSFHFSNCFYYDAHVGKEHGCYKIRNIGAVDMLIKVDVTDLTVNCTREECHDFLF</sequence>
<dbReference type="InterPro" id="IPR000884">
    <property type="entry name" value="TSP1_rpt"/>
</dbReference>
<dbReference type="Proteomes" id="UP000887569">
    <property type="component" value="Unplaced"/>
</dbReference>
<dbReference type="WBParaSite" id="PgB03_g108_t16">
    <property type="protein sequence ID" value="PgB03_g108_t16"/>
    <property type="gene ID" value="PgB03_g108"/>
</dbReference>
<keyword evidence="1" id="KW-0472">Membrane</keyword>
<organism evidence="2 4">
    <name type="scientific">Parascaris univalens</name>
    <name type="common">Nematode worm</name>
    <dbReference type="NCBI Taxonomy" id="6257"/>
    <lineage>
        <taxon>Eukaryota</taxon>
        <taxon>Metazoa</taxon>
        <taxon>Ecdysozoa</taxon>
        <taxon>Nematoda</taxon>
        <taxon>Chromadorea</taxon>
        <taxon>Rhabditida</taxon>
        <taxon>Spirurina</taxon>
        <taxon>Ascaridomorpha</taxon>
        <taxon>Ascaridoidea</taxon>
        <taxon>Ascarididae</taxon>
        <taxon>Parascaris</taxon>
    </lineage>
</organism>
<proteinExistence type="predicted"/>
<reference evidence="3 4" key="1">
    <citation type="submission" date="2022-11" db="UniProtKB">
        <authorList>
            <consortium name="WormBaseParasite"/>
        </authorList>
    </citation>
    <scope>IDENTIFICATION</scope>
</reference>
<dbReference type="WBParaSite" id="PgB03_g108_t13">
    <property type="protein sequence ID" value="PgB03_g108_t13"/>
    <property type="gene ID" value="PgB03_g108"/>
</dbReference>
<dbReference type="InterPro" id="IPR036383">
    <property type="entry name" value="TSP1_rpt_sf"/>
</dbReference>